<dbReference type="Proteomes" id="UP001375743">
    <property type="component" value="Unassembled WGS sequence"/>
</dbReference>
<dbReference type="SUPFAM" id="SSF51658">
    <property type="entry name" value="Xylose isomerase-like"/>
    <property type="match status" value="1"/>
</dbReference>
<dbReference type="InterPro" id="IPR013022">
    <property type="entry name" value="Xyl_isomerase-like_TIM-brl"/>
</dbReference>
<accession>A0ABU8XQP7</accession>
<dbReference type="PANTHER" id="PTHR12110">
    <property type="entry name" value="HYDROXYPYRUVATE ISOMERASE"/>
    <property type="match status" value="1"/>
</dbReference>
<dbReference type="InterPro" id="IPR014621">
    <property type="entry name" value="UCP036778_sugar_epimerase"/>
</dbReference>
<name>A0ABU8XQP7_9PROT</name>
<gene>
    <name evidence="2" type="ORF">U1T56_08505</name>
</gene>
<protein>
    <submittedName>
        <fullName evidence="2">TIM barrel protein</fullName>
    </submittedName>
</protein>
<dbReference type="InterPro" id="IPR036237">
    <property type="entry name" value="Xyl_isomerase-like_sf"/>
</dbReference>
<reference evidence="2 3" key="1">
    <citation type="submission" date="2024-01" db="EMBL/GenBank/DDBJ databases">
        <title>Multi-omics insights into the function and evolution of sodium benzoate biodegradation pathways in Benzoatithermus flavus gen. nov., sp. nov. from hot spring.</title>
        <authorList>
            <person name="Hu C.-J."/>
            <person name="Li W.-J."/>
        </authorList>
    </citation>
    <scope>NUCLEOTIDE SEQUENCE [LARGE SCALE GENOMIC DNA]</scope>
    <source>
        <strain evidence="2 3">SYSU G07066</strain>
    </source>
</reference>
<dbReference type="PANTHER" id="PTHR12110:SF48">
    <property type="entry name" value="BLL3656 PROTEIN"/>
    <property type="match status" value="1"/>
</dbReference>
<dbReference type="Gene3D" id="3.20.20.150">
    <property type="entry name" value="Divalent-metal-dependent TIM barrel enzymes"/>
    <property type="match status" value="1"/>
</dbReference>
<dbReference type="InterPro" id="IPR050312">
    <property type="entry name" value="IolE/XylAMocC-like"/>
</dbReference>
<dbReference type="EMBL" id="JBBLZC010000006">
    <property type="protein sequence ID" value="MEK0083191.1"/>
    <property type="molecule type" value="Genomic_DNA"/>
</dbReference>
<feature type="domain" description="Xylose isomerase-like TIM barrel" evidence="1">
    <location>
        <begin position="24"/>
        <end position="267"/>
    </location>
</feature>
<evidence type="ECO:0000259" key="1">
    <source>
        <dbReference type="Pfam" id="PF01261"/>
    </source>
</evidence>
<dbReference type="Pfam" id="PF01261">
    <property type="entry name" value="AP_endonuc_2"/>
    <property type="match status" value="1"/>
</dbReference>
<evidence type="ECO:0000313" key="2">
    <source>
        <dbReference type="EMBL" id="MEK0083191.1"/>
    </source>
</evidence>
<organism evidence="2 3">
    <name type="scientific">Benzoatithermus flavus</name>
    <dbReference type="NCBI Taxonomy" id="3108223"/>
    <lineage>
        <taxon>Bacteria</taxon>
        <taxon>Pseudomonadati</taxon>
        <taxon>Pseudomonadota</taxon>
        <taxon>Alphaproteobacteria</taxon>
        <taxon>Geminicoccales</taxon>
        <taxon>Geminicoccaceae</taxon>
        <taxon>Benzoatithermus</taxon>
    </lineage>
</organism>
<keyword evidence="3" id="KW-1185">Reference proteome</keyword>
<comment type="caution">
    <text evidence="2">The sequence shown here is derived from an EMBL/GenBank/DDBJ whole genome shotgun (WGS) entry which is preliminary data.</text>
</comment>
<proteinExistence type="predicted"/>
<dbReference type="RefSeq" id="WP_418159033.1">
    <property type="nucleotide sequence ID" value="NZ_JBBLZC010000006.1"/>
</dbReference>
<evidence type="ECO:0000313" key="3">
    <source>
        <dbReference type="Proteomes" id="UP001375743"/>
    </source>
</evidence>
<sequence>MSQPLRFALNHITSPQLRFAQFLDLTQELGVRSVEIRNDLPGVEIQDGTPAAEIRRQAEARGVEILSINALYPFDVWNAERAAKAEELAAYAAACGARGLVLCPLNSTEDKRSAEQRARGLREALTGLMPILQKHGLTGLVEPLGFPESALRLKRVAVAAIDEVGGASVFELVHDTFHHYLADEREFFPERTGLVHISGVEDSTLPKAAIKDAHRVLIGPADLMDNVGQIRTLLQQGYQGPFSFEPFSEQVHRLSDQAGALRSSMAFVAQGLER</sequence>
<dbReference type="PIRSF" id="PIRSF036778">
    <property type="entry name" value="UCP036778"/>
    <property type="match status" value="1"/>
</dbReference>